<dbReference type="EMBL" id="BJFL01000002">
    <property type="protein sequence ID" value="GDY28830.1"/>
    <property type="molecule type" value="Genomic_DNA"/>
</dbReference>
<dbReference type="Proteomes" id="UP000298860">
    <property type="component" value="Unassembled WGS sequence"/>
</dbReference>
<sequence length="395" mass="42756">MSLVISAGPVDAETGDSGPDPVAAAEAVLSKRFGAPVRLADPEELSDGDKAAVLRVRVAATPFSLPKTLVIKRYPPHRTDRGPDPFAHEAVSYQLFTALAPEERLAPELVAQASEERVVVIEDLGRSPTLADKLLGADARSAERALLSWARTLGRLHAITAGREADFDALMRRLGVRRWQDPLAEQARTALAELPVLLRDTLGVDTAPAVQQRALRTARLLGATRYRAFSPANACPDNTMVTSRGVRFLDFAAGCVRDVALDAAFLRVPFPSCWCAYALPVGMSEAMIAAWRAEVGSVWADLEDDAVLLPRLLDAQLLWVWLSTWQSLPWPAQATVQVPGPRRATALTARWERLRSDAAALGVPELAEHADAVAHALQAQPGQDAVELPLYPAFR</sequence>
<accession>A0A4D4J114</accession>
<proteinExistence type="predicted"/>
<gene>
    <name evidence="2" type="ORF">GTS_04630</name>
</gene>
<dbReference type="SUPFAM" id="SSF56112">
    <property type="entry name" value="Protein kinase-like (PK-like)"/>
    <property type="match status" value="1"/>
</dbReference>
<protein>
    <recommendedName>
        <fullName evidence="4">Aminoglycoside phosphotransferase domain-containing protein</fullName>
    </recommendedName>
</protein>
<evidence type="ECO:0000313" key="3">
    <source>
        <dbReference type="Proteomes" id="UP000298860"/>
    </source>
</evidence>
<keyword evidence="3" id="KW-1185">Reference proteome</keyword>
<feature type="region of interest" description="Disordered" evidence="1">
    <location>
        <begin position="1"/>
        <end position="20"/>
    </location>
</feature>
<dbReference type="AlphaFoldDB" id="A0A4D4J114"/>
<evidence type="ECO:0000256" key="1">
    <source>
        <dbReference type="SAM" id="MobiDB-lite"/>
    </source>
</evidence>
<reference evidence="3" key="1">
    <citation type="submission" date="2019-04" db="EMBL/GenBank/DDBJ databases">
        <title>Draft genome sequence of Pseudonocardiaceae bacterium SL3-2-4.</title>
        <authorList>
            <person name="Ningsih F."/>
            <person name="Yokota A."/>
            <person name="Sakai Y."/>
            <person name="Nanatani K."/>
            <person name="Yabe S."/>
            <person name="Oetari A."/>
            <person name="Sjamsuridzal W."/>
        </authorList>
    </citation>
    <scope>NUCLEOTIDE SEQUENCE [LARGE SCALE GENOMIC DNA]</scope>
    <source>
        <strain evidence="3">SL3-2-4</strain>
    </source>
</reference>
<evidence type="ECO:0008006" key="4">
    <source>
        <dbReference type="Google" id="ProtNLM"/>
    </source>
</evidence>
<dbReference type="OrthoDB" id="144109at2"/>
<dbReference type="RefSeq" id="WP_137812048.1">
    <property type="nucleotide sequence ID" value="NZ_BJFL01000002.1"/>
</dbReference>
<organism evidence="2 3">
    <name type="scientific">Gandjariella thermophila</name>
    <dbReference type="NCBI Taxonomy" id="1931992"/>
    <lineage>
        <taxon>Bacteria</taxon>
        <taxon>Bacillati</taxon>
        <taxon>Actinomycetota</taxon>
        <taxon>Actinomycetes</taxon>
        <taxon>Pseudonocardiales</taxon>
        <taxon>Pseudonocardiaceae</taxon>
        <taxon>Gandjariella</taxon>
    </lineage>
</organism>
<comment type="caution">
    <text evidence="2">The sequence shown here is derived from an EMBL/GenBank/DDBJ whole genome shotgun (WGS) entry which is preliminary data.</text>
</comment>
<evidence type="ECO:0000313" key="2">
    <source>
        <dbReference type="EMBL" id="GDY28830.1"/>
    </source>
</evidence>
<dbReference type="InterPro" id="IPR011009">
    <property type="entry name" value="Kinase-like_dom_sf"/>
</dbReference>
<name>A0A4D4J114_9PSEU</name>